<proteinExistence type="predicted"/>
<reference evidence="1" key="3">
    <citation type="submission" date="2025-09" db="UniProtKB">
        <authorList>
            <consortium name="Ensembl"/>
        </authorList>
    </citation>
    <scope>IDENTIFICATION</scope>
</reference>
<name>A0A803WD51_FICAL</name>
<dbReference type="AlphaFoldDB" id="A0A803WD51"/>
<protein>
    <submittedName>
        <fullName evidence="1">Uncharacterized protein</fullName>
    </submittedName>
</protein>
<evidence type="ECO:0000313" key="2">
    <source>
        <dbReference type="Proteomes" id="UP000016665"/>
    </source>
</evidence>
<reference evidence="1" key="2">
    <citation type="submission" date="2025-08" db="UniProtKB">
        <authorList>
            <consortium name="Ensembl"/>
        </authorList>
    </citation>
    <scope>IDENTIFICATION</scope>
</reference>
<evidence type="ECO:0000313" key="1">
    <source>
        <dbReference type="Ensembl" id="ENSFALP00000032907.1"/>
    </source>
</evidence>
<dbReference type="Proteomes" id="UP000016665">
    <property type="component" value="Chromosome 2"/>
</dbReference>
<sequence>MQNLVLPSDVGRKLYIHTKGGEQALRAIDHGDYFLELQCHNPELSFLSPSSGTGYLNTSVSPYWEDARILQLGQEQLVLWGSL</sequence>
<dbReference type="Ensembl" id="ENSFALT00000024595.1">
    <property type="protein sequence ID" value="ENSFALP00000032907.1"/>
    <property type="gene ID" value="ENSFALG00000025513.1"/>
</dbReference>
<reference evidence="1 2" key="1">
    <citation type="journal article" date="2012" name="Nature">
        <title>The genomic landscape of species divergence in Ficedula flycatchers.</title>
        <authorList>
            <person name="Ellegren H."/>
            <person name="Smeds L."/>
            <person name="Burri R."/>
            <person name="Olason P.I."/>
            <person name="Backstrom N."/>
            <person name="Kawakami T."/>
            <person name="Kunstner A."/>
            <person name="Makinen H."/>
            <person name="Nadachowska-Brzyska K."/>
            <person name="Qvarnstrom A."/>
            <person name="Uebbing S."/>
            <person name="Wolf J.B."/>
        </authorList>
    </citation>
    <scope>NUCLEOTIDE SEQUENCE [LARGE SCALE GENOMIC DNA]</scope>
</reference>
<keyword evidence="2" id="KW-1185">Reference proteome</keyword>
<accession>A0A803WD51</accession>
<organism evidence="1 2">
    <name type="scientific">Ficedula albicollis</name>
    <name type="common">Collared flycatcher</name>
    <name type="synonym">Muscicapa albicollis</name>
    <dbReference type="NCBI Taxonomy" id="59894"/>
    <lineage>
        <taxon>Eukaryota</taxon>
        <taxon>Metazoa</taxon>
        <taxon>Chordata</taxon>
        <taxon>Craniata</taxon>
        <taxon>Vertebrata</taxon>
        <taxon>Euteleostomi</taxon>
        <taxon>Archelosauria</taxon>
        <taxon>Archosauria</taxon>
        <taxon>Dinosauria</taxon>
        <taxon>Saurischia</taxon>
        <taxon>Theropoda</taxon>
        <taxon>Coelurosauria</taxon>
        <taxon>Aves</taxon>
        <taxon>Neognathae</taxon>
        <taxon>Neoaves</taxon>
        <taxon>Telluraves</taxon>
        <taxon>Australaves</taxon>
        <taxon>Passeriformes</taxon>
        <taxon>Muscicapidae</taxon>
        <taxon>Ficedula</taxon>
    </lineage>
</organism>